<reference evidence="7" key="1">
    <citation type="submission" date="2025-08" db="UniProtKB">
        <authorList>
            <consortium name="RefSeq"/>
        </authorList>
    </citation>
    <scope>IDENTIFICATION</scope>
</reference>
<dbReference type="InterPro" id="IPR055478">
    <property type="entry name" value="DUF7050"/>
</dbReference>
<dbReference type="AlphaFoldDB" id="A0A6J0PHU5"/>
<accession>A0A6J0PHU5</accession>
<keyword evidence="2" id="KW-0805">Transcription regulation</keyword>
<dbReference type="Pfam" id="PF23133">
    <property type="entry name" value="DUF7050"/>
    <property type="match status" value="1"/>
</dbReference>
<keyword evidence="3" id="KW-0804">Transcription</keyword>
<dbReference type="SUPFAM" id="SSF47459">
    <property type="entry name" value="HLH, helix-loop-helix DNA-binding domain"/>
    <property type="match status" value="1"/>
</dbReference>
<evidence type="ECO:0000313" key="6">
    <source>
        <dbReference type="Proteomes" id="UP000504607"/>
    </source>
</evidence>
<dbReference type="PROSITE" id="PS50888">
    <property type="entry name" value="BHLH"/>
    <property type="match status" value="1"/>
</dbReference>
<evidence type="ECO:0000256" key="4">
    <source>
        <dbReference type="SAM" id="MobiDB-lite"/>
    </source>
</evidence>
<evidence type="ECO:0000259" key="5">
    <source>
        <dbReference type="PROSITE" id="PS50888"/>
    </source>
</evidence>
<sequence>MDYSTLYQAAVFMGCKNGEIELGISTLSNPQLEEFFSDEQSRPSSSSSSVLPSFSGGSPEYSSLLNNKVYSSFIPDPSKELITKLAAQPSPAINLPPRQVAMQAHSQHPSVQFPAVLLDDDAVITRAMMAVISSSSSSSSSYSSSPSIISQTVQQARHHQAHGDQLGPFKPYNLALAPKLEPKNGSCGQKMIKKSISILKRINLLSAEARAKEPRATSSNQLHHVMSERRRREKLNGSFQDLRMLLPPGSKKDKASVLTSTRNYLNTLKAQIYELKEKNQKLEMQLLSSDEAQETTGSSSGSVEVQIVKASDLSTELQHINVGLTVKAAGDIIAPLLHVLECLKEMGLSSLLSVDAYTYNSSRMNQFARVDMKLQIKESDWNEELFKEAMVMAVGRITTTSPSEHPGELHGIQ</sequence>
<dbReference type="CDD" id="cd11393">
    <property type="entry name" value="bHLH_AtbHLH_like"/>
    <property type="match status" value="1"/>
</dbReference>
<dbReference type="InterPro" id="IPR055477">
    <property type="entry name" value="DUF7049"/>
</dbReference>
<proteinExistence type="inferred from homology"/>
<dbReference type="Pfam" id="PF23132">
    <property type="entry name" value="DUF7049"/>
    <property type="match status" value="1"/>
</dbReference>
<dbReference type="GeneID" id="105061207"/>
<keyword evidence="6" id="KW-1185">Reference proteome</keyword>
<evidence type="ECO:0000313" key="7">
    <source>
        <dbReference type="RefSeq" id="XP_019706024.1"/>
    </source>
</evidence>
<dbReference type="InterPro" id="IPR011598">
    <property type="entry name" value="bHLH_dom"/>
</dbReference>
<dbReference type="Proteomes" id="UP000504607">
    <property type="component" value="Chromosome 1"/>
</dbReference>
<dbReference type="PANTHER" id="PTHR46665">
    <property type="entry name" value="TRANSCRIPTION FACTOR BHLH041-RELATED-RELATED"/>
    <property type="match status" value="1"/>
</dbReference>
<dbReference type="GO" id="GO:0046983">
    <property type="term" value="F:protein dimerization activity"/>
    <property type="evidence" value="ECO:0007669"/>
    <property type="project" value="InterPro"/>
</dbReference>
<name>A0A6J0PHU5_ELAGV</name>
<dbReference type="Pfam" id="PF00010">
    <property type="entry name" value="HLH"/>
    <property type="match status" value="1"/>
</dbReference>
<dbReference type="InterPro" id="IPR036638">
    <property type="entry name" value="HLH_DNA-bd_sf"/>
</dbReference>
<dbReference type="InterPro" id="IPR044658">
    <property type="entry name" value="bHLH92/bHLH041-like"/>
</dbReference>
<protein>
    <submittedName>
        <fullName evidence="7">Transcription factor bHLH041 isoform X1</fullName>
    </submittedName>
</protein>
<dbReference type="InterPro" id="IPR045239">
    <property type="entry name" value="bHLH95_bHLH"/>
</dbReference>
<comment type="similarity">
    <text evidence="1">Belongs to the bHLH protein family.</text>
</comment>
<dbReference type="OrthoDB" id="5778525at2759"/>
<dbReference type="PANTHER" id="PTHR46665:SF1">
    <property type="entry name" value="SPERMATOGENESIS- AND OOGENESIS-SPECIFIC BASIC HELIX-LOOP-HELIX-CONTAINING PROTEIN 1"/>
    <property type="match status" value="1"/>
</dbReference>
<evidence type="ECO:0000256" key="2">
    <source>
        <dbReference type="ARBA" id="ARBA00023015"/>
    </source>
</evidence>
<dbReference type="KEGG" id="egu:105061207"/>
<dbReference type="SMART" id="SM00353">
    <property type="entry name" value="HLH"/>
    <property type="match status" value="1"/>
</dbReference>
<feature type="domain" description="BHLH" evidence="5">
    <location>
        <begin position="219"/>
        <end position="268"/>
    </location>
</feature>
<gene>
    <name evidence="7" type="primary">LOC105061207</name>
</gene>
<dbReference type="InParanoid" id="A0A6J0PHU5"/>
<organism evidence="6 7">
    <name type="scientific">Elaeis guineensis var. tenera</name>
    <name type="common">Oil palm</name>
    <dbReference type="NCBI Taxonomy" id="51953"/>
    <lineage>
        <taxon>Eukaryota</taxon>
        <taxon>Viridiplantae</taxon>
        <taxon>Streptophyta</taxon>
        <taxon>Embryophyta</taxon>
        <taxon>Tracheophyta</taxon>
        <taxon>Spermatophyta</taxon>
        <taxon>Magnoliopsida</taxon>
        <taxon>Liliopsida</taxon>
        <taxon>Arecaceae</taxon>
        <taxon>Arecoideae</taxon>
        <taxon>Cocoseae</taxon>
        <taxon>Elaeidinae</taxon>
        <taxon>Elaeis</taxon>
    </lineage>
</organism>
<evidence type="ECO:0000256" key="3">
    <source>
        <dbReference type="ARBA" id="ARBA00023163"/>
    </source>
</evidence>
<feature type="region of interest" description="Disordered" evidence="4">
    <location>
        <begin position="210"/>
        <end position="232"/>
    </location>
</feature>
<dbReference type="Gene3D" id="4.10.280.10">
    <property type="entry name" value="Helix-loop-helix DNA-binding domain"/>
    <property type="match status" value="1"/>
</dbReference>
<evidence type="ECO:0000256" key="1">
    <source>
        <dbReference type="ARBA" id="ARBA00005510"/>
    </source>
</evidence>
<dbReference type="RefSeq" id="XP_019706024.1">
    <property type="nucleotide sequence ID" value="XM_019850465.2"/>
</dbReference>